<keyword evidence="6 8" id="KW-0411">Iron-sulfur</keyword>
<dbReference type="PROSITE" id="PS51379">
    <property type="entry name" value="4FE4S_FER_2"/>
    <property type="match status" value="1"/>
</dbReference>
<proteinExistence type="predicted"/>
<evidence type="ECO:0000256" key="7">
    <source>
        <dbReference type="ARBA" id="ARBA00023291"/>
    </source>
</evidence>
<keyword evidence="2 8" id="KW-0813">Transport</keyword>
<keyword evidence="7" id="KW-0003">3Fe-4S</keyword>
<evidence type="ECO:0000256" key="1">
    <source>
        <dbReference type="ARBA" id="ARBA00001927"/>
    </source>
</evidence>
<feature type="domain" description="4Fe-4S ferredoxin-type" evidence="9">
    <location>
        <begin position="1"/>
        <end position="29"/>
    </location>
</feature>
<reference evidence="10 11" key="1">
    <citation type="submission" date="2024-02" db="EMBL/GenBank/DDBJ databases">
        <title>Characterization of antibiotic resistant novel bacterial strains and their environmental applications.</title>
        <authorList>
            <person name="Manzoor S."/>
            <person name="Abbas S."/>
            <person name="Arshad M."/>
            <person name="Li W.J."/>
            <person name="Ahmed I."/>
        </authorList>
    </citation>
    <scope>NUCLEOTIDE SEQUENCE [LARGE SCALE GENOMIC DNA]</scope>
    <source>
        <strain evidence="10 11">KACC 15558</strain>
    </source>
</reference>
<keyword evidence="5 8" id="KW-0408">Iron</keyword>
<keyword evidence="4 8" id="KW-0249">Electron transport</keyword>
<evidence type="ECO:0000313" key="10">
    <source>
        <dbReference type="EMBL" id="GAA5342393.1"/>
    </source>
</evidence>
<evidence type="ECO:0000313" key="11">
    <source>
        <dbReference type="Proteomes" id="UP001498935"/>
    </source>
</evidence>
<dbReference type="InterPro" id="IPR001080">
    <property type="entry name" value="3Fe4S_ferredoxin"/>
</dbReference>
<evidence type="ECO:0000256" key="2">
    <source>
        <dbReference type="ARBA" id="ARBA00022448"/>
    </source>
</evidence>
<evidence type="ECO:0000256" key="8">
    <source>
        <dbReference type="RuleBase" id="RU368020"/>
    </source>
</evidence>
<keyword evidence="3 8" id="KW-0479">Metal-binding</keyword>
<accession>A0ABP9U8I3</accession>
<dbReference type="Gene3D" id="3.30.70.20">
    <property type="match status" value="1"/>
</dbReference>
<evidence type="ECO:0000256" key="6">
    <source>
        <dbReference type="ARBA" id="ARBA00023014"/>
    </source>
</evidence>
<dbReference type="InterPro" id="IPR017896">
    <property type="entry name" value="4Fe4S_Fe-S-bd"/>
</dbReference>
<evidence type="ECO:0000256" key="5">
    <source>
        <dbReference type="ARBA" id="ARBA00023004"/>
    </source>
</evidence>
<dbReference type="Proteomes" id="UP001498935">
    <property type="component" value="Unassembled WGS sequence"/>
</dbReference>
<organism evidence="10 11">
    <name type="scientific">Brevibacterium ammoniilyticum</name>
    <dbReference type="NCBI Taxonomy" id="1046555"/>
    <lineage>
        <taxon>Bacteria</taxon>
        <taxon>Bacillati</taxon>
        <taxon>Actinomycetota</taxon>
        <taxon>Actinomycetes</taxon>
        <taxon>Micrococcales</taxon>
        <taxon>Brevibacteriaceae</taxon>
        <taxon>Brevibacterium</taxon>
    </lineage>
</organism>
<dbReference type="Pfam" id="PF13459">
    <property type="entry name" value="Fer4_15"/>
    <property type="match status" value="1"/>
</dbReference>
<evidence type="ECO:0000256" key="4">
    <source>
        <dbReference type="ARBA" id="ARBA00022982"/>
    </source>
</evidence>
<name>A0ABP9U8I3_9MICO</name>
<dbReference type="InterPro" id="IPR051269">
    <property type="entry name" value="Fe-S_cluster_ET"/>
</dbReference>
<comment type="function">
    <text evidence="8">Ferredoxins are iron-sulfur proteins that transfer electrons in a wide variety of metabolic reactions.</text>
</comment>
<dbReference type="PRINTS" id="PR00352">
    <property type="entry name" value="3FE4SFRDOXIN"/>
</dbReference>
<evidence type="ECO:0000259" key="9">
    <source>
        <dbReference type="PROSITE" id="PS51379"/>
    </source>
</evidence>
<comment type="caution">
    <text evidence="10">The sequence shown here is derived from an EMBL/GenBank/DDBJ whole genome shotgun (WGS) entry which is preliminary data.</text>
</comment>
<evidence type="ECO:0000256" key="3">
    <source>
        <dbReference type="ARBA" id="ARBA00022723"/>
    </source>
</evidence>
<protein>
    <recommendedName>
        <fullName evidence="8">Ferredoxin</fullName>
    </recommendedName>
</protein>
<dbReference type="SUPFAM" id="SSF54862">
    <property type="entry name" value="4Fe-4S ferredoxins"/>
    <property type="match status" value="1"/>
</dbReference>
<sequence>MRVEVDRQRCESNGLCVLSAPEVFDLDDDGVLRVASYVDESLRADVEDAVSSCPVQALALRDDPIGGAS</sequence>
<dbReference type="PANTHER" id="PTHR36923">
    <property type="entry name" value="FERREDOXIN"/>
    <property type="match status" value="1"/>
</dbReference>
<comment type="cofactor">
    <cofactor evidence="1">
        <name>[3Fe-4S] cluster</name>
        <dbReference type="ChEBI" id="CHEBI:21137"/>
    </cofactor>
</comment>
<dbReference type="EMBL" id="BAABNP010000024">
    <property type="protein sequence ID" value="GAA5342393.1"/>
    <property type="molecule type" value="Genomic_DNA"/>
</dbReference>
<keyword evidence="11" id="KW-1185">Reference proteome</keyword>
<gene>
    <name evidence="10" type="ORF">KACC15558_34340</name>
</gene>
<dbReference type="PANTHER" id="PTHR36923:SF3">
    <property type="entry name" value="FERREDOXIN"/>
    <property type="match status" value="1"/>
</dbReference>
<dbReference type="RefSeq" id="WP_342039111.1">
    <property type="nucleotide sequence ID" value="NZ_BAABBK010000025.1"/>
</dbReference>